<comment type="caution">
    <text evidence="1">The sequence shown here is derived from an EMBL/GenBank/DDBJ whole genome shotgun (WGS) entry which is preliminary data.</text>
</comment>
<dbReference type="Proteomes" id="UP000305778">
    <property type="component" value="Unassembled WGS sequence"/>
</dbReference>
<dbReference type="EMBL" id="SUMC01000037">
    <property type="protein sequence ID" value="TKA06567.1"/>
    <property type="molecule type" value="Genomic_DNA"/>
</dbReference>
<evidence type="ECO:0000313" key="1">
    <source>
        <dbReference type="EMBL" id="TKA06567.1"/>
    </source>
</evidence>
<accession>A0A4U0SEH3</accession>
<protein>
    <submittedName>
        <fullName evidence="1">Uncharacterized protein</fullName>
    </submittedName>
</protein>
<reference evidence="1 2" key="1">
    <citation type="submission" date="2019-04" db="EMBL/GenBank/DDBJ databases">
        <title>Streptomyces oryziradicis sp. nov., a novel actinomycete isolated from rhizosphere soil of rice (Oryza sativa L.).</title>
        <authorList>
            <person name="Li C."/>
        </authorList>
    </citation>
    <scope>NUCLEOTIDE SEQUENCE [LARGE SCALE GENOMIC DNA]</scope>
    <source>
        <strain evidence="1 2">NEAU-C40</strain>
    </source>
</reference>
<proteinExistence type="predicted"/>
<keyword evidence="2" id="KW-1185">Reference proteome</keyword>
<gene>
    <name evidence="1" type="ORF">FCI23_31355</name>
</gene>
<dbReference type="RefSeq" id="WP_136727345.1">
    <property type="nucleotide sequence ID" value="NZ_SUMC01000037.1"/>
</dbReference>
<sequence>MDGLPADTVAEPCEAFVREGCRLDNDLRLRTARVARLTVHAETLSEASGVHAELKRVRSAVVLWERRHRKGPVNAEVPGL</sequence>
<organism evidence="1 2">
    <name type="scientific">Actinacidiphila oryziradicis</name>
    <dbReference type="NCBI Taxonomy" id="2571141"/>
    <lineage>
        <taxon>Bacteria</taxon>
        <taxon>Bacillati</taxon>
        <taxon>Actinomycetota</taxon>
        <taxon>Actinomycetes</taxon>
        <taxon>Kitasatosporales</taxon>
        <taxon>Streptomycetaceae</taxon>
        <taxon>Actinacidiphila</taxon>
    </lineage>
</organism>
<dbReference type="AlphaFoldDB" id="A0A4U0SEH3"/>
<evidence type="ECO:0000313" key="2">
    <source>
        <dbReference type="Proteomes" id="UP000305778"/>
    </source>
</evidence>
<name>A0A4U0SEH3_9ACTN</name>
<dbReference type="OrthoDB" id="5139861at2"/>